<keyword evidence="1" id="KW-0812">Transmembrane</keyword>
<proteinExistence type="predicted"/>
<feature type="domain" description="Zinc-ribbon" evidence="2">
    <location>
        <begin position="5"/>
        <end position="27"/>
    </location>
</feature>
<accession>A0AA46S2Y3</accession>
<dbReference type="Pfam" id="PF13240">
    <property type="entry name" value="Zn_Ribbon_1"/>
    <property type="match status" value="1"/>
</dbReference>
<keyword evidence="1" id="KW-1133">Transmembrane helix</keyword>
<evidence type="ECO:0000313" key="3">
    <source>
        <dbReference type="EMBL" id="UYF44091.1"/>
    </source>
</evidence>
<dbReference type="Pfam" id="PF12869">
    <property type="entry name" value="tRNA_anti-like"/>
    <property type="match status" value="1"/>
</dbReference>
<evidence type="ECO:0000259" key="2">
    <source>
        <dbReference type="Pfam" id="PF13240"/>
    </source>
</evidence>
<name>A0AA46S2Y3_9BACT</name>
<feature type="transmembrane region" description="Helical" evidence="1">
    <location>
        <begin position="35"/>
        <end position="51"/>
    </location>
</feature>
<keyword evidence="1" id="KW-0472">Membrane</keyword>
<organism evidence="3 4">
    <name type="scientific">Aliarcobacter cryaerophilus</name>
    <dbReference type="NCBI Taxonomy" id="28198"/>
    <lineage>
        <taxon>Bacteria</taxon>
        <taxon>Pseudomonadati</taxon>
        <taxon>Campylobacterota</taxon>
        <taxon>Epsilonproteobacteria</taxon>
        <taxon>Campylobacterales</taxon>
        <taxon>Arcobacteraceae</taxon>
        <taxon>Aliarcobacter</taxon>
    </lineage>
</organism>
<dbReference type="Proteomes" id="UP001164100">
    <property type="component" value="Chromosome"/>
</dbReference>
<evidence type="ECO:0000313" key="4">
    <source>
        <dbReference type="Proteomes" id="UP001164100"/>
    </source>
</evidence>
<dbReference type="InterPro" id="IPR024422">
    <property type="entry name" value="Protein_unknown_function_OB"/>
</dbReference>
<dbReference type="AlphaFoldDB" id="A0AA46S2Y3"/>
<evidence type="ECO:0000256" key="1">
    <source>
        <dbReference type="SAM" id="Phobius"/>
    </source>
</evidence>
<sequence>MALVKCKECGNEISKSAKTCPQCGAKVKMSFSKKVVIFIMGIAIFIAVFSGDKPNTTAKGQTVLSELEFNMLKSLIDEEIDLLSKDINTDTVIVDDTKIIEIPKQVTADKLQREYEKNEVKADSEYKNQSLLISATVDNIRKDFIDNLVIDLRAGNSLLFKPTAEVNKDYQGWVSSLNSGNRIQMVCKNSGMTVGAVYLKDCKPFYNWLVNQDAIGKLIKMYNTNKDNSEDVTVKLINKIKATSQKLNLEKTNCKPELFDSKKCFKEIVNII</sequence>
<keyword evidence="3" id="KW-0449">Lipoprotein</keyword>
<protein>
    <submittedName>
        <fullName evidence="3">OB-fold putative lipoprotein</fullName>
    </submittedName>
</protein>
<dbReference type="EMBL" id="CP099556">
    <property type="protein sequence ID" value="UYF44091.1"/>
    <property type="molecule type" value="Genomic_DNA"/>
</dbReference>
<dbReference type="InterPro" id="IPR026870">
    <property type="entry name" value="Zinc_ribbon_dom"/>
</dbReference>
<gene>
    <name evidence="3" type="ORF">NGX11_03920</name>
</gene>
<dbReference type="RefSeq" id="WP_263514928.1">
    <property type="nucleotide sequence ID" value="NZ_CP099556.1"/>
</dbReference>
<reference evidence="3" key="1">
    <citation type="journal article" date="2022" name="Front. Microbiol.">
        <title>Species classification and novel plasmid identifications in Arcobacter cryaerophilus and Arcobacter cryaerophilus-like organisms.</title>
        <authorList>
            <person name="Zhou G."/>
            <person name="Wang M."/>
            <person name="Wang H."/>
            <person name="Chen X."/>
            <person name="Gu Y."/>
            <person name="Shao Z."/>
            <person name="Zhang J."/>
            <person name="Zhang M."/>
        </authorList>
    </citation>
    <scope>NUCLEOTIDE SEQUENCE</scope>
    <source>
        <strain evidence="3">ICDCAC48</strain>
    </source>
</reference>